<evidence type="ECO:0000313" key="1">
    <source>
        <dbReference type="EMBL" id="KAK7535897.1"/>
    </source>
</evidence>
<evidence type="ECO:0000313" key="2">
    <source>
        <dbReference type="Proteomes" id="UP001360953"/>
    </source>
</evidence>
<dbReference type="GeneID" id="92028773"/>
<organism evidence="1 2">
    <name type="scientific">Phyllosticta citribraziliensis</name>
    <dbReference type="NCBI Taxonomy" id="989973"/>
    <lineage>
        <taxon>Eukaryota</taxon>
        <taxon>Fungi</taxon>
        <taxon>Dikarya</taxon>
        <taxon>Ascomycota</taxon>
        <taxon>Pezizomycotina</taxon>
        <taxon>Dothideomycetes</taxon>
        <taxon>Dothideomycetes incertae sedis</taxon>
        <taxon>Botryosphaeriales</taxon>
        <taxon>Phyllostictaceae</taxon>
        <taxon>Phyllosticta</taxon>
    </lineage>
</organism>
<dbReference type="EMBL" id="JBBPEH010000007">
    <property type="protein sequence ID" value="KAK7535897.1"/>
    <property type="molecule type" value="Genomic_DNA"/>
</dbReference>
<gene>
    <name evidence="1" type="ORF">J3D65DRAFT_393505</name>
</gene>
<dbReference type="Proteomes" id="UP001360953">
    <property type="component" value="Unassembled WGS sequence"/>
</dbReference>
<sequence length="196" mass="21403">MPRPCRLWLGWAGLGSKTVQSLSAAPHGFMRLSLSRAVSAPVPRQTPRRLTSPCTTSIRIHVDMDIKTSRQGHRNLGPGCKFLHSLAPTARLSHPNVFMPCPPAMPCISPKPAFSPFRSIGPRPSHLRFHTPTTHLALCHVYNDSLAFDVMHKRPKPLHAGPPAQPSTNLCSVQAPCQTACRCDCDCSPMAMADET</sequence>
<keyword evidence="2" id="KW-1185">Reference proteome</keyword>
<proteinExistence type="predicted"/>
<protein>
    <submittedName>
        <fullName evidence="1">Uncharacterized protein</fullName>
    </submittedName>
</protein>
<comment type="caution">
    <text evidence="1">The sequence shown here is derived from an EMBL/GenBank/DDBJ whole genome shotgun (WGS) entry which is preliminary data.</text>
</comment>
<name>A0ABR1LL21_9PEZI</name>
<reference evidence="1 2" key="1">
    <citation type="submission" date="2024-04" db="EMBL/GenBank/DDBJ databases">
        <title>Phyllosticta paracitricarpa is synonymous to the EU quarantine fungus P. citricarpa based on phylogenomic analyses.</title>
        <authorList>
            <consortium name="Lawrence Berkeley National Laboratory"/>
            <person name="Van ingen-buijs V.A."/>
            <person name="Van westerhoven A.C."/>
            <person name="Haridas S."/>
            <person name="Skiadas P."/>
            <person name="Martin F."/>
            <person name="Groenewald J.Z."/>
            <person name="Crous P.W."/>
            <person name="Seidl M.F."/>
        </authorList>
    </citation>
    <scope>NUCLEOTIDE SEQUENCE [LARGE SCALE GENOMIC DNA]</scope>
    <source>
        <strain evidence="1 2">CPC 17464</strain>
    </source>
</reference>
<dbReference type="RefSeq" id="XP_066654313.1">
    <property type="nucleotide sequence ID" value="XM_066795867.1"/>
</dbReference>
<accession>A0ABR1LL21</accession>